<dbReference type="GO" id="GO:0009427">
    <property type="term" value="C:bacterial-type flagellum basal body, distal rod, L ring"/>
    <property type="evidence" value="ECO:0007669"/>
    <property type="project" value="InterPro"/>
</dbReference>
<dbReference type="InterPro" id="IPR000527">
    <property type="entry name" value="Flag_Lring"/>
</dbReference>
<evidence type="ECO:0000256" key="9">
    <source>
        <dbReference type="SAM" id="Phobius"/>
    </source>
</evidence>
<dbReference type="GO" id="GO:0003774">
    <property type="term" value="F:cytoskeletal motor activity"/>
    <property type="evidence" value="ECO:0007669"/>
    <property type="project" value="InterPro"/>
</dbReference>
<keyword evidence="9" id="KW-0812">Transmembrane</keyword>
<evidence type="ECO:0000313" key="11">
    <source>
        <dbReference type="EMBL" id="HHE54156.1"/>
    </source>
</evidence>
<keyword evidence="7" id="KW-0975">Bacterial flagellum</keyword>
<feature type="transmembrane region" description="Helical" evidence="9">
    <location>
        <begin position="179"/>
        <end position="198"/>
    </location>
</feature>
<proteinExistence type="inferred from homology"/>
<evidence type="ECO:0000256" key="10">
    <source>
        <dbReference type="SAM" id="SignalP"/>
    </source>
</evidence>
<organism evidence="11">
    <name type="scientific">Caldithrix abyssi</name>
    <dbReference type="NCBI Taxonomy" id="187145"/>
    <lineage>
        <taxon>Bacteria</taxon>
        <taxon>Pseudomonadati</taxon>
        <taxon>Calditrichota</taxon>
        <taxon>Calditrichia</taxon>
        <taxon>Calditrichales</taxon>
        <taxon>Calditrichaceae</taxon>
        <taxon>Caldithrix</taxon>
    </lineage>
</organism>
<keyword evidence="11" id="KW-0282">Flagellum</keyword>
<accession>A0A7V5H1J0</accession>
<sequence length="199" mass="21536">MKIIILIFGLIACSMAQAIPSLYSDIKAHQVGDVLSVIIVENANASRQSKSNSKLSSEIGMDAKSSGNIADFLPVFGGSGSFNSKHQGEDGTAQSDRLTGRISVRIVEQTENGMLKIQGERKLNVNGEENLMKLEGFVRPRDITSSNTVYSYNIADARITYRKSGLGQSFLKTRTITKVLSFALAGLMVAASTGYFVFK</sequence>
<comment type="similarity">
    <text evidence="4">Belongs to the FlgH family.</text>
</comment>
<dbReference type="GO" id="GO:0071973">
    <property type="term" value="P:bacterial-type flagellum-dependent cell motility"/>
    <property type="evidence" value="ECO:0007669"/>
    <property type="project" value="InterPro"/>
</dbReference>
<evidence type="ECO:0000256" key="6">
    <source>
        <dbReference type="ARBA" id="ARBA00023136"/>
    </source>
</evidence>
<feature type="signal peptide" evidence="10">
    <location>
        <begin position="1"/>
        <end position="18"/>
    </location>
</feature>
<evidence type="ECO:0000256" key="2">
    <source>
        <dbReference type="ARBA" id="ARBA00004117"/>
    </source>
</evidence>
<comment type="subcellular location">
    <subcellularLocation>
        <location evidence="2">Bacterial flagellum basal body</location>
    </subcellularLocation>
    <subcellularLocation>
        <location evidence="3">Cell outer membrane</location>
    </subcellularLocation>
</comment>
<evidence type="ECO:0000256" key="7">
    <source>
        <dbReference type="ARBA" id="ARBA00023143"/>
    </source>
</evidence>
<protein>
    <submittedName>
        <fullName evidence="11">Flagellar basal body L-ring protein FlgH</fullName>
    </submittedName>
</protein>
<keyword evidence="11" id="KW-0969">Cilium</keyword>
<dbReference type="PANTHER" id="PTHR34933">
    <property type="entry name" value="FLAGELLAR L-RING PROTEIN"/>
    <property type="match status" value="1"/>
</dbReference>
<reference evidence="11" key="1">
    <citation type="journal article" date="2020" name="mSystems">
        <title>Genome- and Community-Level Interaction Insights into Carbon Utilization and Element Cycling Functions of Hydrothermarchaeota in Hydrothermal Sediment.</title>
        <authorList>
            <person name="Zhou Z."/>
            <person name="Liu Y."/>
            <person name="Xu W."/>
            <person name="Pan J."/>
            <person name="Luo Z.H."/>
            <person name="Li M."/>
        </authorList>
    </citation>
    <scope>NUCLEOTIDE SEQUENCE [LARGE SCALE GENOMIC DNA]</scope>
    <source>
        <strain evidence="11">HyVt-76</strain>
    </source>
</reference>
<comment type="function">
    <text evidence="1">Assembles around the rod to form the L-ring and probably protects the motor/basal body from shearing forces during rotation.</text>
</comment>
<comment type="caution">
    <text evidence="11">The sequence shown here is derived from an EMBL/GenBank/DDBJ whole genome shotgun (WGS) entry which is preliminary data.</text>
</comment>
<keyword evidence="8" id="KW-0998">Cell outer membrane</keyword>
<evidence type="ECO:0000256" key="8">
    <source>
        <dbReference type="ARBA" id="ARBA00023237"/>
    </source>
</evidence>
<dbReference type="AlphaFoldDB" id="A0A7V5H1J0"/>
<evidence type="ECO:0000256" key="1">
    <source>
        <dbReference type="ARBA" id="ARBA00002591"/>
    </source>
</evidence>
<keyword evidence="9" id="KW-1133">Transmembrane helix</keyword>
<keyword evidence="5 10" id="KW-0732">Signal</keyword>
<dbReference type="Pfam" id="PF02107">
    <property type="entry name" value="FlgH"/>
    <property type="match status" value="1"/>
</dbReference>
<keyword evidence="6 9" id="KW-0472">Membrane</keyword>
<feature type="chain" id="PRO_5031472123" evidence="10">
    <location>
        <begin position="19"/>
        <end position="199"/>
    </location>
</feature>
<name>A0A7V5H1J0_CALAY</name>
<evidence type="ECO:0000256" key="5">
    <source>
        <dbReference type="ARBA" id="ARBA00022729"/>
    </source>
</evidence>
<gene>
    <name evidence="11" type="ORF">ENL21_00105</name>
</gene>
<dbReference type="GO" id="GO:0009279">
    <property type="term" value="C:cell outer membrane"/>
    <property type="evidence" value="ECO:0007669"/>
    <property type="project" value="UniProtKB-SubCell"/>
</dbReference>
<dbReference type="EMBL" id="DRTD01000007">
    <property type="protein sequence ID" value="HHE54156.1"/>
    <property type="molecule type" value="Genomic_DNA"/>
</dbReference>
<keyword evidence="11" id="KW-0966">Cell projection</keyword>
<dbReference type="PRINTS" id="PR01008">
    <property type="entry name" value="FLGLRINGFLGH"/>
</dbReference>
<evidence type="ECO:0000256" key="4">
    <source>
        <dbReference type="ARBA" id="ARBA00006929"/>
    </source>
</evidence>
<evidence type="ECO:0000256" key="3">
    <source>
        <dbReference type="ARBA" id="ARBA00004442"/>
    </source>
</evidence>
<dbReference type="PANTHER" id="PTHR34933:SF1">
    <property type="entry name" value="FLAGELLAR L-RING PROTEIN"/>
    <property type="match status" value="1"/>
</dbReference>
<dbReference type="Proteomes" id="UP000886111">
    <property type="component" value="Unassembled WGS sequence"/>
</dbReference>